<comment type="similarity">
    <text evidence="9">Belongs to the bacterial CoaD family.</text>
</comment>
<evidence type="ECO:0000256" key="5">
    <source>
        <dbReference type="ARBA" id="ARBA00022840"/>
    </source>
</evidence>
<dbReference type="PANTHER" id="PTHR21342">
    <property type="entry name" value="PHOSPHOPANTETHEINE ADENYLYLTRANSFERASE"/>
    <property type="match status" value="1"/>
</dbReference>
<dbReference type="EMBL" id="JBHLZF010000002">
    <property type="protein sequence ID" value="MFB9898241.1"/>
    <property type="molecule type" value="Genomic_DNA"/>
</dbReference>
<evidence type="ECO:0000256" key="7">
    <source>
        <dbReference type="ARBA" id="ARBA00022993"/>
    </source>
</evidence>
<comment type="pathway">
    <text evidence="9">Cofactor biosynthesis; coenzyme A biosynthesis; CoA from (R)-pantothenate: step 4/5.</text>
</comment>
<feature type="binding site" evidence="9">
    <location>
        <position position="13"/>
    </location>
    <ligand>
        <name>substrate</name>
    </ligand>
</feature>
<evidence type="ECO:0000313" key="12">
    <source>
        <dbReference type="Proteomes" id="UP001589688"/>
    </source>
</evidence>
<evidence type="ECO:0000256" key="8">
    <source>
        <dbReference type="ARBA" id="ARBA00029346"/>
    </source>
</evidence>
<keyword evidence="12" id="KW-1185">Reference proteome</keyword>
<dbReference type="InterPro" id="IPR001980">
    <property type="entry name" value="PPAT"/>
</dbReference>
<evidence type="ECO:0000256" key="9">
    <source>
        <dbReference type="HAMAP-Rule" id="MF_00151"/>
    </source>
</evidence>
<feature type="binding site" evidence="9">
    <location>
        <begin position="92"/>
        <end position="94"/>
    </location>
    <ligand>
        <name>ATP</name>
        <dbReference type="ChEBI" id="CHEBI:30616"/>
    </ligand>
</feature>
<accession>A0ABV5ZLJ1</accession>
<feature type="site" description="Transition state stabilizer" evidence="9">
    <location>
        <position position="21"/>
    </location>
</feature>
<comment type="cofactor">
    <cofactor evidence="9">
        <name>Mg(2+)</name>
        <dbReference type="ChEBI" id="CHEBI:18420"/>
    </cofactor>
</comment>
<dbReference type="EC" id="2.7.7.3" evidence="9"/>
<evidence type="ECO:0000256" key="2">
    <source>
        <dbReference type="ARBA" id="ARBA00022679"/>
    </source>
</evidence>
<dbReference type="HAMAP" id="MF_00151">
    <property type="entry name" value="PPAT_bact"/>
    <property type="match status" value="1"/>
</dbReference>
<keyword evidence="3 9" id="KW-0548">Nucleotidyltransferase</keyword>
<gene>
    <name evidence="9 11" type="primary">coaD</name>
    <name evidence="11" type="ORF">ACFFK8_10680</name>
</gene>
<evidence type="ECO:0000256" key="4">
    <source>
        <dbReference type="ARBA" id="ARBA00022741"/>
    </source>
</evidence>
<dbReference type="RefSeq" id="WP_005845501.1">
    <property type="nucleotide sequence ID" value="NZ_JBHLZF010000002.1"/>
</dbReference>
<dbReference type="PRINTS" id="PR01020">
    <property type="entry name" value="LPSBIOSNTHSS"/>
</dbReference>
<dbReference type="InterPro" id="IPR004821">
    <property type="entry name" value="Cyt_trans-like"/>
</dbReference>
<keyword evidence="4 9" id="KW-0547">Nucleotide-binding</keyword>
<feature type="binding site" evidence="9">
    <location>
        <begin position="126"/>
        <end position="132"/>
    </location>
    <ligand>
        <name>ATP</name>
        <dbReference type="ChEBI" id="CHEBI:30616"/>
    </ligand>
</feature>
<comment type="subcellular location">
    <subcellularLocation>
        <location evidence="9">Cytoplasm</location>
    </subcellularLocation>
</comment>
<feature type="binding site" evidence="9">
    <location>
        <position position="102"/>
    </location>
    <ligand>
        <name>ATP</name>
        <dbReference type="ChEBI" id="CHEBI:30616"/>
    </ligand>
</feature>
<evidence type="ECO:0000256" key="1">
    <source>
        <dbReference type="ARBA" id="ARBA00022490"/>
    </source>
</evidence>
<keyword evidence="5 9" id="KW-0067">ATP-binding</keyword>
<feature type="domain" description="Cytidyltransferase-like" evidence="10">
    <location>
        <begin position="9"/>
        <end position="136"/>
    </location>
</feature>
<proteinExistence type="inferred from homology"/>
<feature type="binding site" evidence="9">
    <location>
        <position position="21"/>
    </location>
    <ligand>
        <name>ATP</name>
        <dbReference type="ChEBI" id="CHEBI:30616"/>
    </ligand>
</feature>
<dbReference type="PANTHER" id="PTHR21342:SF1">
    <property type="entry name" value="PHOSPHOPANTETHEINE ADENYLYLTRANSFERASE"/>
    <property type="match status" value="1"/>
</dbReference>
<name>A0ABV5ZLJ1_9BACT</name>
<keyword evidence="2 9" id="KW-0808">Transferase</keyword>
<dbReference type="SUPFAM" id="SSF52374">
    <property type="entry name" value="Nucleotidylyl transferase"/>
    <property type="match status" value="1"/>
</dbReference>
<comment type="subunit">
    <text evidence="9">Homohexamer.</text>
</comment>
<dbReference type="Pfam" id="PF01467">
    <property type="entry name" value="CTP_transf_like"/>
    <property type="match status" value="1"/>
</dbReference>
<dbReference type="Proteomes" id="UP001589688">
    <property type="component" value="Unassembled WGS sequence"/>
</dbReference>
<dbReference type="GO" id="GO:0004595">
    <property type="term" value="F:pantetheine-phosphate adenylyltransferase activity"/>
    <property type="evidence" value="ECO:0007669"/>
    <property type="project" value="UniProtKB-EC"/>
</dbReference>
<sequence length="157" mass="17627">MDTTLRKALFVGSFDPFTIGHADMARRALELFDALVIGVGVNPRKQHLFTDEQRLDAIRRLYADDKRVEVVAYDGLAVNLARRVGAQAIVKGVRSVRDFEYERDQAELNRRLGNIETLLLFADPTLAAVSSSAYRELLHFHQDASWMLPQPGASKEG</sequence>
<feature type="binding site" evidence="9">
    <location>
        <position position="91"/>
    </location>
    <ligand>
        <name>substrate</name>
    </ligand>
</feature>
<dbReference type="InterPro" id="IPR014729">
    <property type="entry name" value="Rossmann-like_a/b/a_fold"/>
</dbReference>
<dbReference type="NCBIfam" id="TIGR00125">
    <property type="entry name" value="cyt_tran_rel"/>
    <property type="match status" value="1"/>
</dbReference>
<protein>
    <recommendedName>
        <fullName evidence="9">Phosphopantetheine adenylyltransferase</fullName>
        <ecNumber evidence="9">2.7.7.3</ecNumber>
    </recommendedName>
    <alternativeName>
        <fullName evidence="9">Dephospho-CoA pyrophosphorylase</fullName>
    </alternativeName>
    <alternativeName>
        <fullName evidence="9">Pantetheine-phosphate adenylyltransferase</fullName>
        <shortName evidence="9">PPAT</shortName>
    </alternativeName>
</protein>
<evidence type="ECO:0000256" key="3">
    <source>
        <dbReference type="ARBA" id="ARBA00022695"/>
    </source>
</evidence>
<comment type="catalytic activity">
    <reaction evidence="8 9">
        <text>(R)-4'-phosphopantetheine + ATP + H(+) = 3'-dephospho-CoA + diphosphate</text>
        <dbReference type="Rhea" id="RHEA:19801"/>
        <dbReference type="ChEBI" id="CHEBI:15378"/>
        <dbReference type="ChEBI" id="CHEBI:30616"/>
        <dbReference type="ChEBI" id="CHEBI:33019"/>
        <dbReference type="ChEBI" id="CHEBI:57328"/>
        <dbReference type="ChEBI" id="CHEBI:61723"/>
        <dbReference type="EC" id="2.7.7.3"/>
    </reaction>
</comment>
<keyword evidence="1 9" id="KW-0963">Cytoplasm</keyword>
<feature type="binding site" evidence="9">
    <location>
        <position position="77"/>
    </location>
    <ligand>
        <name>substrate</name>
    </ligand>
</feature>
<keyword evidence="6 9" id="KW-0460">Magnesium</keyword>
<dbReference type="Gene3D" id="3.40.50.620">
    <property type="entry name" value="HUPs"/>
    <property type="match status" value="1"/>
</dbReference>
<comment type="function">
    <text evidence="9">Reversibly transfers an adenylyl group from ATP to 4'-phosphopantetheine, yielding dephospho-CoA (dPCoA) and pyrophosphate.</text>
</comment>
<evidence type="ECO:0000259" key="10">
    <source>
        <dbReference type="Pfam" id="PF01467"/>
    </source>
</evidence>
<keyword evidence="7 9" id="KW-0173">Coenzyme A biosynthesis</keyword>
<comment type="caution">
    <text evidence="11">The sequence shown here is derived from an EMBL/GenBank/DDBJ whole genome shotgun (WGS) entry which is preliminary data.</text>
</comment>
<feature type="binding site" evidence="9">
    <location>
        <begin position="13"/>
        <end position="14"/>
    </location>
    <ligand>
        <name>ATP</name>
        <dbReference type="ChEBI" id="CHEBI:30616"/>
    </ligand>
</feature>
<organism evidence="11 12">
    <name type="scientific">Hallella seregens ATCC 51272</name>
    <dbReference type="NCBI Taxonomy" id="1336250"/>
    <lineage>
        <taxon>Bacteria</taxon>
        <taxon>Pseudomonadati</taxon>
        <taxon>Bacteroidota</taxon>
        <taxon>Bacteroidia</taxon>
        <taxon>Bacteroidales</taxon>
        <taxon>Prevotellaceae</taxon>
        <taxon>Hallella</taxon>
    </lineage>
</organism>
<feature type="binding site" evidence="9">
    <location>
        <position position="45"/>
    </location>
    <ligand>
        <name>substrate</name>
    </ligand>
</feature>
<dbReference type="NCBIfam" id="TIGR01510">
    <property type="entry name" value="coaD_prev_kdtB"/>
    <property type="match status" value="1"/>
</dbReference>
<reference evidence="11 12" key="1">
    <citation type="submission" date="2024-09" db="EMBL/GenBank/DDBJ databases">
        <authorList>
            <person name="Sun Q."/>
            <person name="Mori K."/>
        </authorList>
    </citation>
    <scope>NUCLEOTIDE SEQUENCE [LARGE SCALE GENOMIC DNA]</scope>
    <source>
        <strain evidence="11 12">ATCC 51272</strain>
    </source>
</reference>
<evidence type="ECO:0000313" key="11">
    <source>
        <dbReference type="EMBL" id="MFB9898241.1"/>
    </source>
</evidence>
<evidence type="ECO:0000256" key="6">
    <source>
        <dbReference type="ARBA" id="ARBA00022842"/>
    </source>
</evidence>